<proteinExistence type="predicted"/>
<evidence type="ECO:0000313" key="2">
    <source>
        <dbReference type="Proteomes" id="UP000465609"/>
    </source>
</evidence>
<sequence length="124" mass="14286">MIELLTGFPDNVAAFAYHGQVTRADYEKVLIPDFDDRLRRHEKLRIYVEIAPDVEGFDPGAIWEDQKLGFAHFFDWERCAVVTDVAWAKPIAKFSELFGFLWPGTYRAFSEADADVAREWIAQA</sequence>
<name>A0ABN5Z1I6_9MYCO</name>
<accession>A0ABN5Z1I6</accession>
<dbReference type="Pfam" id="PF11964">
    <property type="entry name" value="SpoIIAA-like"/>
    <property type="match status" value="1"/>
</dbReference>
<reference evidence="1 2" key="1">
    <citation type="journal article" date="2019" name="Emerg. Microbes Infect.">
        <title>Comprehensive subspecies identification of 175 nontuberculous mycobacteria species based on 7547 genomic profiles.</title>
        <authorList>
            <person name="Matsumoto Y."/>
            <person name="Kinjo T."/>
            <person name="Motooka D."/>
            <person name="Nabeya D."/>
            <person name="Jung N."/>
            <person name="Uechi K."/>
            <person name="Horii T."/>
            <person name="Iida T."/>
            <person name="Fujita J."/>
            <person name="Nakamura S."/>
        </authorList>
    </citation>
    <scope>NUCLEOTIDE SEQUENCE [LARGE SCALE GENOMIC DNA]</scope>
    <source>
        <strain evidence="1 2">JCM 15296</strain>
    </source>
</reference>
<dbReference type="EMBL" id="AP022577">
    <property type="protein sequence ID" value="BBX88032.1"/>
    <property type="molecule type" value="Genomic_DNA"/>
</dbReference>
<dbReference type="Gene3D" id="3.40.50.10600">
    <property type="entry name" value="SpoIIaa-like domains"/>
    <property type="match status" value="1"/>
</dbReference>
<dbReference type="SUPFAM" id="SSF52091">
    <property type="entry name" value="SpoIIaa-like"/>
    <property type="match status" value="1"/>
</dbReference>
<dbReference type="InterPro" id="IPR038396">
    <property type="entry name" value="SpoIIAA-like_sf"/>
</dbReference>
<dbReference type="InterPro" id="IPR036513">
    <property type="entry name" value="STAS_dom_sf"/>
</dbReference>
<evidence type="ECO:0000313" key="1">
    <source>
        <dbReference type="EMBL" id="BBX88032.1"/>
    </source>
</evidence>
<dbReference type="InterPro" id="IPR021866">
    <property type="entry name" value="SpoIIAA-like"/>
</dbReference>
<organism evidence="1 2">
    <name type="scientific">Mycolicibacterium aubagnense</name>
    <dbReference type="NCBI Taxonomy" id="319707"/>
    <lineage>
        <taxon>Bacteria</taxon>
        <taxon>Bacillati</taxon>
        <taxon>Actinomycetota</taxon>
        <taxon>Actinomycetes</taxon>
        <taxon>Mycobacteriales</taxon>
        <taxon>Mycobacteriaceae</taxon>
        <taxon>Mycolicibacterium</taxon>
    </lineage>
</organism>
<protein>
    <submittedName>
        <fullName evidence="1">STAS/SEC14 domain-containing protein</fullName>
    </submittedName>
</protein>
<dbReference type="Proteomes" id="UP000465609">
    <property type="component" value="Chromosome"/>
</dbReference>
<dbReference type="RefSeq" id="WP_138230237.1">
    <property type="nucleotide sequence ID" value="NZ_AP022577.1"/>
</dbReference>
<keyword evidence="2" id="KW-1185">Reference proteome</keyword>
<gene>
    <name evidence="1" type="ORF">MAUB_59050</name>
</gene>